<feature type="region of interest" description="Disordered" evidence="1">
    <location>
        <begin position="1"/>
        <end position="29"/>
    </location>
</feature>
<proteinExistence type="predicted"/>
<sequence>MNMSEQVPTRVCDTSQKQPKKRGRKPKGGAIIMQTPLEDTIQHSEPNIILHLKCKLCDIKNHEFNGSIQTNGECVDPYPFNKDDKFGLVKDFEYTNARHEDPITTETDTLSLNARLKILAQNLHTNNIPDKISACFWCTCDYDNPAIYIPKYVIDNAYHVYGCFCSPECATGYLFDQSDIDSSVKFERYSHLNHLYCKIYNYDRNIKPAPKPHYILDKFYGTLNIQEYRQLLKCERLLLMVEKPLIRSLPELHIDNDECLLERTVTTGSKLKLKTSKHKQSKSEIIVNNFNP</sequence>
<accession>A0A6C0JXE2</accession>
<feature type="compositionally biased region" description="Basic residues" evidence="1">
    <location>
        <begin position="18"/>
        <end position="27"/>
    </location>
</feature>
<dbReference type="AlphaFoldDB" id="A0A6C0JXE2"/>
<name>A0A6C0JXE2_9ZZZZ</name>
<evidence type="ECO:0000313" key="2">
    <source>
        <dbReference type="EMBL" id="QHU09380.1"/>
    </source>
</evidence>
<feature type="compositionally biased region" description="Polar residues" evidence="1">
    <location>
        <begin position="1"/>
        <end position="15"/>
    </location>
</feature>
<protein>
    <recommendedName>
        <fullName evidence="3">MYM-type domain-containing protein</fullName>
    </recommendedName>
</protein>
<reference evidence="2" key="1">
    <citation type="journal article" date="2020" name="Nature">
        <title>Giant virus diversity and host interactions through global metagenomics.</title>
        <authorList>
            <person name="Schulz F."/>
            <person name="Roux S."/>
            <person name="Paez-Espino D."/>
            <person name="Jungbluth S."/>
            <person name="Walsh D.A."/>
            <person name="Denef V.J."/>
            <person name="McMahon K.D."/>
            <person name="Konstantinidis K.T."/>
            <person name="Eloe-Fadrosh E.A."/>
            <person name="Kyrpides N.C."/>
            <person name="Woyke T."/>
        </authorList>
    </citation>
    <scope>NUCLEOTIDE SEQUENCE</scope>
    <source>
        <strain evidence="2">GVMAG-S-1074260-58</strain>
    </source>
</reference>
<evidence type="ECO:0000256" key="1">
    <source>
        <dbReference type="SAM" id="MobiDB-lite"/>
    </source>
</evidence>
<dbReference type="EMBL" id="MN740711">
    <property type="protein sequence ID" value="QHU09380.1"/>
    <property type="molecule type" value="Genomic_DNA"/>
</dbReference>
<organism evidence="2">
    <name type="scientific">viral metagenome</name>
    <dbReference type="NCBI Taxonomy" id="1070528"/>
    <lineage>
        <taxon>unclassified sequences</taxon>
        <taxon>metagenomes</taxon>
        <taxon>organismal metagenomes</taxon>
    </lineage>
</organism>
<evidence type="ECO:0008006" key="3">
    <source>
        <dbReference type="Google" id="ProtNLM"/>
    </source>
</evidence>